<dbReference type="Proteomes" id="UP000269708">
    <property type="component" value="Unassembled WGS sequence"/>
</dbReference>
<sequence length="67" mass="7986">MTNNNPRETPRPQRVWGYYNNGNLWGIAHTRRDAIKEVETITGDPWAKAKRYMEIHRVIVTKEPRHD</sequence>
<protein>
    <submittedName>
        <fullName evidence="1">Uncharacterized protein</fullName>
    </submittedName>
</protein>
<accession>A0A3N4V0I8</accession>
<keyword evidence="2" id="KW-1185">Reference proteome</keyword>
<reference evidence="1 2" key="1">
    <citation type="submission" date="2018-11" db="EMBL/GenBank/DDBJ databases">
        <title>Genomic Encyclopedia of Type Strains, Phase IV (KMG-IV): sequencing the most valuable type-strain genomes for metagenomic binning, comparative biology and taxonomic classification.</title>
        <authorList>
            <person name="Goeker M."/>
        </authorList>
    </citation>
    <scope>NUCLEOTIDE SEQUENCE [LARGE SCALE GENOMIC DNA]</scope>
    <source>
        <strain evidence="1 2">DSM 25623</strain>
    </source>
</reference>
<comment type="caution">
    <text evidence="1">The sequence shown here is derived from an EMBL/GenBank/DDBJ whole genome shotgun (WGS) entry which is preliminary data.</text>
</comment>
<proteinExistence type="predicted"/>
<evidence type="ECO:0000313" key="2">
    <source>
        <dbReference type="Proteomes" id="UP000269708"/>
    </source>
</evidence>
<name>A0A3N4V0I8_9GAMM</name>
<dbReference type="AlphaFoldDB" id="A0A3N4V0I8"/>
<dbReference type="RefSeq" id="WP_123771506.1">
    <property type="nucleotide sequence ID" value="NZ_RKQN01000008.1"/>
</dbReference>
<organism evidence="1 2">
    <name type="scientific">Vulcaniibacterium tengchongense</name>
    <dbReference type="NCBI Taxonomy" id="1273429"/>
    <lineage>
        <taxon>Bacteria</taxon>
        <taxon>Pseudomonadati</taxon>
        <taxon>Pseudomonadota</taxon>
        <taxon>Gammaproteobacteria</taxon>
        <taxon>Lysobacterales</taxon>
        <taxon>Lysobacteraceae</taxon>
        <taxon>Vulcaniibacterium</taxon>
    </lineage>
</organism>
<evidence type="ECO:0000313" key="1">
    <source>
        <dbReference type="EMBL" id="RPE74655.1"/>
    </source>
</evidence>
<dbReference type="EMBL" id="RKQN01000008">
    <property type="protein sequence ID" value="RPE74655.1"/>
    <property type="molecule type" value="Genomic_DNA"/>
</dbReference>
<gene>
    <name evidence="1" type="ORF">EDC50_3184</name>
</gene>